<dbReference type="Pfam" id="PF05175">
    <property type="entry name" value="MTS"/>
    <property type="match status" value="1"/>
</dbReference>
<protein>
    <submittedName>
        <fullName evidence="4">tRNA1(Val) A37 N6-methylase TrmN6</fullName>
    </submittedName>
</protein>
<feature type="domain" description="Methyltransferase small" evidence="3">
    <location>
        <begin position="32"/>
        <end position="126"/>
    </location>
</feature>
<keyword evidence="1 4" id="KW-0489">Methyltransferase</keyword>
<dbReference type="PROSITE" id="PS00092">
    <property type="entry name" value="N6_MTASE"/>
    <property type="match status" value="1"/>
</dbReference>
<dbReference type="GO" id="GO:0008170">
    <property type="term" value="F:N-methyltransferase activity"/>
    <property type="evidence" value="ECO:0007669"/>
    <property type="project" value="UniProtKB-ARBA"/>
</dbReference>
<accession>A0A1M5RTQ3</accession>
<evidence type="ECO:0000256" key="2">
    <source>
        <dbReference type="ARBA" id="ARBA00022691"/>
    </source>
</evidence>
<reference evidence="5" key="1">
    <citation type="submission" date="2016-11" db="EMBL/GenBank/DDBJ databases">
        <authorList>
            <person name="Varghese N."/>
            <person name="Submissions S."/>
        </authorList>
    </citation>
    <scope>NUCLEOTIDE SEQUENCE [LARGE SCALE GENOMIC DNA]</scope>
    <source>
        <strain evidence="5">DSM 28223</strain>
    </source>
</reference>
<sequence>MSEKITENEYLGGKVRIRQPLRGYRAGVDPVLLAASVPARSGQTVLELGTGVGTAALCLAARVSGLSLVGVELQRAYADLARENAGLNKAQFEVITADLNDLPSDLKQRRFDHVIANPPYFDRSASHAAQDQGRETAMGEDTPLAIWLSVAAKRVAPKGYVTFIHRAERLSDLLSLMPAALGSVQVLPFIPRAERDANLVLVRARHSGRAPLRLHAPILLHQGAQHEKDAENYTDRVKSVLRDGAALPFPA</sequence>
<dbReference type="CDD" id="cd02440">
    <property type="entry name" value="AdoMet_MTases"/>
    <property type="match status" value="1"/>
</dbReference>
<keyword evidence="2" id="KW-0949">S-adenosyl-L-methionine</keyword>
<dbReference type="GO" id="GO:0008757">
    <property type="term" value="F:S-adenosylmethionine-dependent methyltransferase activity"/>
    <property type="evidence" value="ECO:0007669"/>
    <property type="project" value="UniProtKB-ARBA"/>
</dbReference>
<organism evidence="4 5">
    <name type="scientific">Cognatishimia maritima</name>
    <dbReference type="NCBI Taxonomy" id="870908"/>
    <lineage>
        <taxon>Bacteria</taxon>
        <taxon>Pseudomonadati</taxon>
        <taxon>Pseudomonadota</taxon>
        <taxon>Alphaproteobacteria</taxon>
        <taxon>Rhodobacterales</taxon>
        <taxon>Paracoccaceae</taxon>
        <taxon>Cognatishimia</taxon>
    </lineage>
</organism>
<dbReference type="RefSeq" id="WP_072793164.1">
    <property type="nucleotide sequence ID" value="NZ_FQWM01000004.1"/>
</dbReference>
<dbReference type="AlphaFoldDB" id="A0A1M5RTQ3"/>
<name>A0A1M5RTQ3_9RHOB</name>
<proteinExistence type="predicted"/>
<dbReference type="Proteomes" id="UP000184211">
    <property type="component" value="Unassembled WGS sequence"/>
</dbReference>
<evidence type="ECO:0000313" key="4">
    <source>
        <dbReference type="EMBL" id="SHH29223.1"/>
    </source>
</evidence>
<dbReference type="SUPFAM" id="SSF53335">
    <property type="entry name" value="S-adenosyl-L-methionine-dependent methyltransferases"/>
    <property type="match status" value="1"/>
</dbReference>
<dbReference type="PANTHER" id="PTHR47739:SF1">
    <property type="entry name" value="TRNA1(VAL) (ADENINE(37)-N6)-METHYLTRANSFERASE"/>
    <property type="match status" value="1"/>
</dbReference>
<dbReference type="InterPro" id="IPR002052">
    <property type="entry name" value="DNA_methylase_N6_adenine_CS"/>
</dbReference>
<dbReference type="EMBL" id="FQWM01000004">
    <property type="protein sequence ID" value="SHH29223.1"/>
    <property type="molecule type" value="Genomic_DNA"/>
</dbReference>
<dbReference type="OrthoDB" id="5489421at2"/>
<keyword evidence="1 4" id="KW-0808">Transferase</keyword>
<dbReference type="InterPro" id="IPR050210">
    <property type="entry name" value="tRNA_Adenine-N(6)_MTase"/>
</dbReference>
<keyword evidence="5" id="KW-1185">Reference proteome</keyword>
<gene>
    <name evidence="4" type="ORF">SAMN04488044_2284</name>
</gene>
<dbReference type="PANTHER" id="PTHR47739">
    <property type="entry name" value="TRNA1(VAL) (ADENINE(37)-N6)-METHYLTRANSFERASE"/>
    <property type="match status" value="1"/>
</dbReference>
<evidence type="ECO:0000256" key="1">
    <source>
        <dbReference type="ARBA" id="ARBA00022603"/>
    </source>
</evidence>
<dbReference type="Gene3D" id="3.40.50.150">
    <property type="entry name" value="Vaccinia Virus protein VP39"/>
    <property type="match status" value="1"/>
</dbReference>
<dbReference type="GO" id="GO:0003676">
    <property type="term" value="F:nucleic acid binding"/>
    <property type="evidence" value="ECO:0007669"/>
    <property type="project" value="InterPro"/>
</dbReference>
<dbReference type="GO" id="GO:0032259">
    <property type="term" value="P:methylation"/>
    <property type="evidence" value="ECO:0007669"/>
    <property type="project" value="UniProtKB-KW"/>
</dbReference>
<dbReference type="InterPro" id="IPR007848">
    <property type="entry name" value="Small_mtfrase_dom"/>
</dbReference>
<evidence type="ECO:0000313" key="5">
    <source>
        <dbReference type="Proteomes" id="UP000184211"/>
    </source>
</evidence>
<dbReference type="STRING" id="870908.SAMN04488044_2284"/>
<dbReference type="InterPro" id="IPR029063">
    <property type="entry name" value="SAM-dependent_MTases_sf"/>
</dbReference>
<evidence type="ECO:0000259" key="3">
    <source>
        <dbReference type="Pfam" id="PF05175"/>
    </source>
</evidence>